<evidence type="ECO:0000313" key="1">
    <source>
        <dbReference type="EMBL" id="PDZ94073.1"/>
    </source>
</evidence>
<evidence type="ECO:0000313" key="2">
    <source>
        <dbReference type="Proteomes" id="UP000219922"/>
    </source>
</evidence>
<dbReference type="Proteomes" id="UP000219922">
    <property type="component" value="Unassembled WGS sequence"/>
</dbReference>
<dbReference type="RefSeq" id="WP_098007326.1">
    <property type="nucleotide sequence ID" value="NZ_NVMX01000269.1"/>
</dbReference>
<comment type="caution">
    <text evidence="1">The sequence shown here is derived from an EMBL/GenBank/DDBJ whole genome shotgun (WGS) entry which is preliminary data.</text>
</comment>
<proteinExistence type="predicted"/>
<reference evidence="1 2" key="1">
    <citation type="submission" date="2017-09" db="EMBL/GenBank/DDBJ databases">
        <title>Large-scale bioinformatics analysis of Bacillus genomes uncovers conserved roles of natural products in bacterial physiology.</title>
        <authorList>
            <consortium name="Agbiome Team Llc"/>
            <person name="Bleich R.M."/>
            <person name="Grubbs K.J."/>
            <person name="Santa Maria K.C."/>
            <person name="Allen S.E."/>
            <person name="Farag S."/>
            <person name="Shank E.A."/>
            <person name="Bowers A."/>
        </authorList>
    </citation>
    <scope>NUCLEOTIDE SEQUENCE [LARGE SCALE GENOMIC DNA]</scope>
    <source>
        <strain evidence="1 2">AFS092789</strain>
    </source>
</reference>
<name>A0A9X6SSK4_BACCE</name>
<sequence>MSMKVNKKRPFFEIYGIKILILNFKKKGEDNMSIYAVIRIPVNAPISEMGLFYVKNLDEAQGYLNIRYEHISNFNDENKESDRKFKWLWEVYELPHDFEKPKIKDVNKRDFRDFYQSPIPEIVEKIKKNAIKRII</sequence>
<organism evidence="1 2">
    <name type="scientific">Bacillus cereus</name>
    <dbReference type="NCBI Taxonomy" id="1396"/>
    <lineage>
        <taxon>Bacteria</taxon>
        <taxon>Bacillati</taxon>
        <taxon>Bacillota</taxon>
        <taxon>Bacilli</taxon>
        <taxon>Bacillales</taxon>
        <taxon>Bacillaceae</taxon>
        <taxon>Bacillus</taxon>
        <taxon>Bacillus cereus group</taxon>
    </lineage>
</organism>
<dbReference type="EMBL" id="NVMX01000269">
    <property type="protein sequence ID" value="PDZ94073.1"/>
    <property type="molecule type" value="Genomic_DNA"/>
</dbReference>
<gene>
    <name evidence="1" type="ORF">CON36_35765</name>
</gene>
<accession>A0A9X6SSK4</accession>
<protein>
    <submittedName>
        <fullName evidence="1">Uncharacterized protein</fullName>
    </submittedName>
</protein>
<dbReference type="AlphaFoldDB" id="A0A9X6SSK4"/>